<dbReference type="Pfam" id="PF07859">
    <property type="entry name" value="Abhydrolase_3"/>
    <property type="match status" value="1"/>
</dbReference>
<keyword evidence="4" id="KW-1185">Reference proteome</keyword>
<dbReference type="PANTHER" id="PTHR48081:SF8">
    <property type="entry name" value="ALPHA_BETA HYDROLASE FOLD-3 DOMAIN-CONTAINING PROTEIN-RELATED"/>
    <property type="match status" value="1"/>
</dbReference>
<proteinExistence type="predicted"/>
<sequence length="315" mass="33917">MLDAEARMLLDLMDAATKSGRPKLETLPHAVGRAAVDKMSEDSEADPPEVAQVIDGAMPGPRGDIRYRRYQPLGVTGGTLPTLIYYHGGGFVIGNIETHDSTCRRLANRSRCQVISIDYRLSPEHPFPAPIDDGIAAFRHIRDEADAFGADAARLAVGGDSAGGAMAAVVCQAMRDAQEAGPAFQMLIYPATDSSKESASRKSCAEGYFLTKGLMDWFWKAYVPAGTDLADLRLSPLLARDFTGLPPAFVLTAGYDPLRDEGRAYADRLIDAGVKTTYVNYPGTIHGFFSLTRFLKQGLKANDEAAAVMGAFFGT</sequence>
<evidence type="ECO:0000313" key="3">
    <source>
        <dbReference type="EMBL" id="MBU8874293.1"/>
    </source>
</evidence>
<evidence type="ECO:0000256" key="1">
    <source>
        <dbReference type="ARBA" id="ARBA00022801"/>
    </source>
</evidence>
<evidence type="ECO:0000313" key="4">
    <source>
        <dbReference type="Proteomes" id="UP000727907"/>
    </source>
</evidence>
<organism evidence="3 4">
    <name type="scientific">Reyranella humidisoli</name>
    <dbReference type="NCBI Taxonomy" id="2849149"/>
    <lineage>
        <taxon>Bacteria</taxon>
        <taxon>Pseudomonadati</taxon>
        <taxon>Pseudomonadota</taxon>
        <taxon>Alphaproteobacteria</taxon>
        <taxon>Hyphomicrobiales</taxon>
        <taxon>Reyranellaceae</taxon>
        <taxon>Reyranella</taxon>
    </lineage>
</organism>
<dbReference type="InterPro" id="IPR013094">
    <property type="entry name" value="AB_hydrolase_3"/>
</dbReference>
<gene>
    <name evidence="3" type="ORF">KQ910_10995</name>
</gene>
<accession>A0ABS6IM43</accession>
<feature type="domain" description="Alpha/beta hydrolase fold-3" evidence="2">
    <location>
        <begin position="83"/>
        <end position="289"/>
    </location>
</feature>
<comment type="caution">
    <text evidence="3">The sequence shown here is derived from an EMBL/GenBank/DDBJ whole genome shotgun (WGS) entry which is preliminary data.</text>
</comment>
<reference evidence="3 4" key="1">
    <citation type="submission" date="2021-06" db="EMBL/GenBank/DDBJ databases">
        <authorList>
            <person name="Lee D.H."/>
        </authorList>
    </citation>
    <scope>NUCLEOTIDE SEQUENCE [LARGE SCALE GENOMIC DNA]</scope>
    <source>
        <strain evidence="3 4">MMS21-HV4-11</strain>
    </source>
</reference>
<dbReference type="Proteomes" id="UP000727907">
    <property type="component" value="Unassembled WGS sequence"/>
</dbReference>
<dbReference type="GO" id="GO:0016787">
    <property type="term" value="F:hydrolase activity"/>
    <property type="evidence" value="ECO:0007669"/>
    <property type="project" value="UniProtKB-KW"/>
</dbReference>
<name>A0ABS6IM43_9HYPH</name>
<evidence type="ECO:0000259" key="2">
    <source>
        <dbReference type="Pfam" id="PF07859"/>
    </source>
</evidence>
<dbReference type="EMBL" id="JAHOPB010000001">
    <property type="protein sequence ID" value="MBU8874293.1"/>
    <property type="molecule type" value="Genomic_DNA"/>
</dbReference>
<keyword evidence="1 3" id="KW-0378">Hydrolase</keyword>
<dbReference type="InterPro" id="IPR050300">
    <property type="entry name" value="GDXG_lipolytic_enzyme"/>
</dbReference>
<protein>
    <submittedName>
        <fullName evidence="3">Alpha/beta hydrolase</fullName>
    </submittedName>
</protein>
<dbReference type="PANTHER" id="PTHR48081">
    <property type="entry name" value="AB HYDROLASE SUPERFAMILY PROTEIN C4A8.06C"/>
    <property type="match status" value="1"/>
</dbReference>
<dbReference type="RefSeq" id="WP_216959545.1">
    <property type="nucleotide sequence ID" value="NZ_JAHOPB010000001.1"/>
</dbReference>